<dbReference type="InterPro" id="IPR010909">
    <property type="entry name" value="PLAC"/>
</dbReference>
<dbReference type="SMART" id="SM00408">
    <property type="entry name" value="IGc2"/>
    <property type="match status" value="2"/>
</dbReference>
<dbReference type="EMBL" id="KZ308764">
    <property type="protein sequence ID" value="KAG8234022.1"/>
    <property type="molecule type" value="Genomic_DNA"/>
</dbReference>
<dbReference type="InterPro" id="IPR003599">
    <property type="entry name" value="Ig_sub"/>
</dbReference>
<feature type="domain" description="Ig-like" evidence="4">
    <location>
        <begin position="146"/>
        <end position="246"/>
    </location>
</feature>
<dbReference type="SUPFAM" id="SSF48726">
    <property type="entry name" value="Immunoglobulin"/>
    <property type="match status" value="2"/>
</dbReference>
<reference evidence="6" key="1">
    <citation type="submission" date="2013-04" db="EMBL/GenBank/DDBJ databases">
        <authorList>
            <person name="Qu J."/>
            <person name="Murali S.C."/>
            <person name="Bandaranaike D."/>
            <person name="Bellair M."/>
            <person name="Blankenburg K."/>
            <person name="Chao H."/>
            <person name="Dinh H."/>
            <person name="Doddapaneni H."/>
            <person name="Downs B."/>
            <person name="Dugan-Rocha S."/>
            <person name="Elkadiri S."/>
            <person name="Gnanaolivu R.D."/>
            <person name="Hernandez B."/>
            <person name="Javaid M."/>
            <person name="Jayaseelan J.C."/>
            <person name="Lee S."/>
            <person name="Li M."/>
            <person name="Ming W."/>
            <person name="Munidasa M."/>
            <person name="Muniz J."/>
            <person name="Nguyen L."/>
            <person name="Ongeri F."/>
            <person name="Osuji N."/>
            <person name="Pu L.-L."/>
            <person name="Puazo M."/>
            <person name="Qu C."/>
            <person name="Quiroz J."/>
            <person name="Raj R."/>
            <person name="Weissenberger G."/>
            <person name="Xin Y."/>
            <person name="Zou X."/>
            <person name="Han Y."/>
            <person name="Richards S."/>
            <person name="Worley K."/>
            <person name="Muzny D."/>
            <person name="Gibbs R."/>
        </authorList>
    </citation>
    <scope>NUCLEOTIDE SEQUENCE</scope>
    <source>
        <strain evidence="6">Sampled in the wild</strain>
    </source>
</reference>
<organism evidence="6 7">
    <name type="scientific">Ladona fulva</name>
    <name type="common">Scarce chaser dragonfly</name>
    <name type="synonym">Libellula fulva</name>
    <dbReference type="NCBI Taxonomy" id="123851"/>
    <lineage>
        <taxon>Eukaryota</taxon>
        <taxon>Metazoa</taxon>
        <taxon>Ecdysozoa</taxon>
        <taxon>Arthropoda</taxon>
        <taxon>Hexapoda</taxon>
        <taxon>Insecta</taxon>
        <taxon>Pterygota</taxon>
        <taxon>Palaeoptera</taxon>
        <taxon>Odonata</taxon>
        <taxon>Epiprocta</taxon>
        <taxon>Anisoptera</taxon>
        <taxon>Libelluloidea</taxon>
        <taxon>Libellulidae</taxon>
        <taxon>Ladona</taxon>
    </lineage>
</organism>
<accession>A0A8K0P5P1</accession>
<dbReference type="InterPro" id="IPR013783">
    <property type="entry name" value="Ig-like_fold"/>
</dbReference>
<gene>
    <name evidence="6" type="ORF">J437_LFUL014662</name>
</gene>
<dbReference type="InterPro" id="IPR007110">
    <property type="entry name" value="Ig-like_dom"/>
</dbReference>
<protein>
    <recommendedName>
        <fullName evidence="8">Papilin</fullName>
    </recommendedName>
</protein>
<evidence type="ECO:0000259" key="4">
    <source>
        <dbReference type="PROSITE" id="PS50835"/>
    </source>
</evidence>
<evidence type="ECO:0000256" key="2">
    <source>
        <dbReference type="ARBA" id="ARBA00023319"/>
    </source>
</evidence>
<dbReference type="Pfam" id="PF08686">
    <property type="entry name" value="PLAC"/>
    <property type="match status" value="1"/>
</dbReference>
<evidence type="ECO:0000313" key="6">
    <source>
        <dbReference type="EMBL" id="KAG8234022.1"/>
    </source>
</evidence>
<dbReference type="PANTHER" id="PTHR10075:SF14">
    <property type="entry name" value="CELL ADHESION MOLECULE DSCAM2-RELATED"/>
    <property type="match status" value="1"/>
</dbReference>
<dbReference type="FunFam" id="2.60.40.10:FF:000107">
    <property type="entry name" value="Myosin, light chain kinase a"/>
    <property type="match status" value="1"/>
</dbReference>
<dbReference type="PANTHER" id="PTHR10075">
    <property type="entry name" value="BASIGIN RELATED"/>
    <property type="match status" value="1"/>
</dbReference>
<feature type="region of interest" description="Disordered" evidence="3">
    <location>
        <begin position="122"/>
        <end position="157"/>
    </location>
</feature>
<feature type="domain" description="Ig-like" evidence="4">
    <location>
        <begin position="11"/>
        <end position="100"/>
    </location>
</feature>
<dbReference type="InterPro" id="IPR013098">
    <property type="entry name" value="Ig_I-set"/>
</dbReference>
<dbReference type="SMART" id="SM00409">
    <property type="entry name" value="IG"/>
    <property type="match status" value="2"/>
</dbReference>
<feature type="domain" description="PLAC" evidence="5">
    <location>
        <begin position="254"/>
        <end position="293"/>
    </location>
</feature>
<dbReference type="OrthoDB" id="428111at2759"/>
<evidence type="ECO:0000259" key="5">
    <source>
        <dbReference type="PROSITE" id="PS50900"/>
    </source>
</evidence>
<reference evidence="6" key="2">
    <citation type="submission" date="2017-10" db="EMBL/GenBank/DDBJ databases">
        <title>Ladona fulva Genome sequencing and assembly.</title>
        <authorList>
            <person name="Murali S."/>
            <person name="Richards S."/>
            <person name="Bandaranaike D."/>
            <person name="Bellair M."/>
            <person name="Blankenburg K."/>
            <person name="Chao H."/>
            <person name="Dinh H."/>
            <person name="Doddapaneni H."/>
            <person name="Dugan-Rocha S."/>
            <person name="Elkadiri S."/>
            <person name="Gnanaolivu R."/>
            <person name="Hernandez B."/>
            <person name="Skinner E."/>
            <person name="Javaid M."/>
            <person name="Lee S."/>
            <person name="Li M."/>
            <person name="Ming W."/>
            <person name="Munidasa M."/>
            <person name="Muniz J."/>
            <person name="Nguyen L."/>
            <person name="Hughes D."/>
            <person name="Osuji N."/>
            <person name="Pu L.-L."/>
            <person name="Puazo M."/>
            <person name="Qu C."/>
            <person name="Quiroz J."/>
            <person name="Raj R."/>
            <person name="Weissenberger G."/>
            <person name="Xin Y."/>
            <person name="Zou X."/>
            <person name="Han Y."/>
            <person name="Worley K."/>
            <person name="Muzny D."/>
            <person name="Gibbs R."/>
        </authorList>
    </citation>
    <scope>NUCLEOTIDE SEQUENCE</scope>
    <source>
        <strain evidence="6">Sampled in the wild</strain>
    </source>
</reference>
<dbReference type="CDD" id="cd00096">
    <property type="entry name" value="Ig"/>
    <property type="match status" value="1"/>
</dbReference>
<keyword evidence="1" id="KW-0732">Signal</keyword>
<evidence type="ECO:0000256" key="3">
    <source>
        <dbReference type="SAM" id="MobiDB-lite"/>
    </source>
</evidence>
<name>A0A8K0P5P1_LADFU</name>
<sequence>MLIETQTAPKPRAAEVVGDETTYVVVTLSVPTTLHCRAIGWPRPSVTWWRGDRMLPLSSKRYEQKRDMTLLLRSVGLQDLGPYTCQAYNGIGKAASWTVTIQAVGPVAGLSPDSPYAKYLIHPPERTGTRKPRPTPPTPIIPSRLPEVTPPPAPPTHTGIVPVKANITLLRTTYPISSDISIPCQVEGYPIPNIVWYKDDQQLQSSERVQLADPYQVIILRANTSDSGTYKCEARNPYGISSSSIAILVEGMYVHPNCTDNPFFANCDLIVRAHYCTHKYYARFCCRSCTLDGQLPSHGPHLDGHSLSFGSGLRRYNKRK</sequence>
<comment type="caution">
    <text evidence="6">The sequence shown here is derived from an EMBL/GenBank/DDBJ whole genome shotgun (WGS) entry which is preliminary data.</text>
</comment>
<keyword evidence="7" id="KW-1185">Reference proteome</keyword>
<evidence type="ECO:0000256" key="1">
    <source>
        <dbReference type="ARBA" id="ARBA00022729"/>
    </source>
</evidence>
<evidence type="ECO:0000313" key="7">
    <source>
        <dbReference type="Proteomes" id="UP000792457"/>
    </source>
</evidence>
<keyword evidence="2" id="KW-0393">Immunoglobulin domain</keyword>
<evidence type="ECO:0008006" key="8">
    <source>
        <dbReference type="Google" id="ProtNLM"/>
    </source>
</evidence>
<dbReference type="Pfam" id="PF07679">
    <property type="entry name" value="I-set"/>
    <property type="match status" value="2"/>
</dbReference>
<dbReference type="InterPro" id="IPR003598">
    <property type="entry name" value="Ig_sub2"/>
</dbReference>
<dbReference type="Proteomes" id="UP000792457">
    <property type="component" value="Unassembled WGS sequence"/>
</dbReference>
<dbReference type="InterPro" id="IPR036179">
    <property type="entry name" value="Ig-like_dom_sf"/>
</dbReference>
<dbReference type="PROSITE" id="PS50900">
    <property type="entry name" value="PLAC"/>
    <property type="match status" value="1"/>
</dbReference>
<dbReference type="Gene3D" id="2.60.40.10">
    <property type="entry name" value="Immunoglobulins"/>
    <property type="match status" value="2"/>
</dbReference>
<dbReference type="PROSITE" id="PS50835">
    <property type="entry name" value="IG_LIKE"/>
    <property type="match status" value="2"/>
</dbReference>
<dbReference type="GO" id="GO:0048468">
    <property type="term" value="P:cell development"/>
    <property type="evidence" value="ECO:0007669"/>
    <property type="project" value="UniProtKB-ARBA"/>
</dbReference>
<dbReference type="AlphaFoldDB" id="A0A8K0P5P1"/>
<proteinExistence type="predicted"/>